<gene>
    <name evidence="3" type="primary">Necator_chrV.g17318</name>
    <name evidence="3" type="ORF">RB195_012529</name>
</gene>
<dbReference type="SUPFAM" id="SSF55797">
    <property type="entry name" value="PR-1-like"/>
    <property type="match status" value="2"/>
</dbReference>
<dbReference type="Proteomes" id="UP001303046">
    <property type="component" value="Unassembled WGS sequence"/>
</dbReference>
<comment type="caution">
    <text evidence="3">The sequence shown here is derived from an EMBL/GenBank/DDBJ whole genome shotgun (WGS) entry which is preliminary data.</text>
</comment>
<accession>A0ABR1DRA3</accession>
<feature type="signal peptide" evidence="1">
    <location>
        <begin position="1"/>
        <end position="16"/>
    </location>
</feature>
<organism evidence="3 4">
    <name type="scientific">Necator americanus</name>
    <name type="common">Human hookworm</name>
    <dbReference type="NCBI Taxonomy" id="51031"/>
    <lineage>
        <taxon>Eukaryota</taxon>
        <taxon>Metazoa</taxon>
        <taxon>Ecdysozoa</taxon>
        <taxon>Nematoda</taxon>
        <taxon>Chromadorea</taxon>
        <taxon>Rhabditida</taxon>
        <taxon>Rhabditina</taxon>
        <taxon>Rhabditomorpha</taxon>
        <taxon>Strongyloidea</taxon>
        <taxon>Ancylostomatidae</taxon>
        <taxon>Bunostominae</taxon>
        <taxon>Necator</taxon>
    </lineage>
</organism>
<evidence type="ECO:0000313" key="4">
    <source>
        <dbReference type="Proteomes" id="UP001303046"/>
    </source>
</evidence>
<keyword evidence="4" id="KW-1185">Reference proteome</keyword>
<name>A0ABR1DRA3_NECAM</name>
<dbReference type="PRINTS" id="PR00838">
    <property type="entry name" value="V5ALLERGEN"/>
</dbReference>
<dbReference type="InterPro" id="IPR014044">
    <property type="entry name" value="CAP_dom"/>
</dbReference>
<dbReference type="InterPro" id="IPR035940">
    <property type="entry name" value="CAP_sf"/>
</dbReference>
<dbReference type="InterPro" id="IPR002413">
    <property type="entry name" value="V5_allergen-like"/>
</dbReference>
<dbReference type="PROSITE" id="PS01010">
    <property type="entry name" value="CRISP_2"/>
    <property type="match status" value="1"/>
</dbReference>
<proteinExistence type="predicted"/>
<dbReference type="CDD" id="cd05380">
    <property type="entry name" value="CAP_euk"/>
    <property type="match status" value="1"/>
</dbReference>
<keyword evidence="1" id="KW-0732">Signal</keyword>
<dbReference type="PROSITE" id="PS01009">
    <property type="entry name" value="CRISP_1"/>
    <property type="match status" value="1"/>
</dbReference>
<dbReference type="PRINTS" id="PR00837">
    <property type="entry name" value="V5TPXLIKE"/>
</dbReference>
<reference evidence="3 4" key="1">
    <citation type="submission" date="2023-08" db="EMBL/GenBank/DDBJ databases">
        <title>A Necator americanus chromosomal reference genome.</title>
        <authorList>
            <person name="Ilik V."/>
            <person name="Petrzelkova K.J."/>
            <person name="Pardy F."/>
            <person name="Fuh T."/>
            <person name="Niatou-Singa F.S."/>
            <person name="Gouil Q."/>
            <person name="Baker L."/>
            <person name="Ritchie M.E."/>
            <person name="Jex A.R."/>
            <person name="Gazzola D."/>
            <person name="Li H."/>
            <person name="Toshio Fujiwara R."/>
            <person name="Zhan B."/>
            <person name="Aroian R.V."/>
            <person name="Pafco B."/>
            <person name="Schwarz E.M."/>
        </authorList>
    </citation>
    <scope>NUCLEOTIDE SEQUENCE [LARGE SCALE GENOMIC DNA]</scope>
    <source>
        <strain evidence="3 4">Aroian</strain>
        <tissue evidence="3">Whole animal</tissue>
    </source>
</reference>
<protein>
    <recommendedName>
        <fullName evidence="2">SCP domain-containing protein</fullName>
    </recommendedName>
</protein>
<evidence type="ECO:0000256" key="1">
    <source>
        <dbReference type="SAM" id="SignalP"/>
    </source>
</evidence>
<dbReference type="PANTHER" id="PTHR10334">
    <property type="entry name" value="CYSTEINE-RICH SECRETORY PROTEIN-RELATED"/>
    <property type="match status" value="1"/>
</dbReference>
<dbReference type="EMBL" id="JAVFWL010000005">
    <property type="protein sequence ID" value="KAK6752972.1"/>
    <property type="molecule type" value="Genomic_DNA"/>
</dbReference>
<dbReference type="SMART" id="SM00198">
    <property type="entry name" value="SCP"/>
    <property type="match status" value="1"/>
</dbReference>
<feature type="domain" description="SCP" evidence="2">
    <location>
        <begin position="90"/>
        <end position="247"/>
    </location>
</feature>
<dbReference type="Pfam" id="PF00188">
    <property type="entry name" value="CAP"/>
    <property type="match status" value="1"/>
</dbReference>
<sequence length="276" mass="30904">MYASTALLILAALCFGQVTSNGKGFACSNYKMDPYRKLFLDFHNGARLRVAKGIEPKNGGYLNPAKNMYKLIFIAETNKKCPKNHGMTDSVRETFLTMHNKLRSSLALGREPDALGGNAPWAARMPRMVYDCKVEASALRNALRCVYGHSNDRNGLGENIYRTTALNFDKNKAAKEASQLWWDELKKFGVGKSTNLTEEMWYLKGGKIGHYTQMAWDRTRKLGCAVTHCNHMTYVVCQYGPGGNYMNKLIYSVGAPCSKCPPKAKCDRNEGLCYFA</sequence>
<feature type="chain" id="PRO_5046066792" description="SCP domain-containing protein" evidence="1">
    <location>
        <begin position="17"/>
        <end position="276"/>
    </location>
</feature>
<dbReference type="InterPro" id="IPR001283">
    <property type="entry name" value="CRISP-related"/>
</dbReference>
<evidence type="ECO:0000313" key="3">
    <source>
        <dbReference type="EMBL" id="KAK6752972.1"/>
    </source>
</evidence>
<dbReference type="Gene3D" id="3.40.33.10">
    <property type="entry name" value="CAP"/>
    <property type="match status" value="2"/>
</dbReference>
<dbReference type="InterPro" id="IPR018244">
    <property type="entry name" value="Allrgn_V5/Tpx1_CS"/>
</dbReference>
<evidence type="ECO:0000259" key="2">
    <source>
        <dbReference type="SMART" id="SM00198"/>
    </source>
</evidence>